<comment type="caution">
    <text evidence="1">The sequence shown here is derived from an EMBL/GenBank/DDBJ whole genome shotgun (WGS) entry which is preliminary data.</text>
</comment>
<evidence type="ECO:0000313" key="2">
    <source>
        <dbReference type="Proteomes" id="UP000235965"/>
    </source>
</evidence>
<dbReference type="AlphaFoldDB" id="A0A2J7QST6"/>
<evidence type="ECO:0000313" key="1">
    <source>
        <dbReference type="EMBL" id="PNF31634.1"/>
    </source>
</evidence>
<proteinExistence type="predicted"/>
<keyword evidence="2" id="KW-1185">Reference proteome</keyword>
<dbReference type="EMBL" id="NEVH01011227">
    <property type="protein sequence ID" value="PNF31634.1"/>
    <property type="molecule type" value="Genomic_DNA"/>
</dbReference>
<reference evidence="1 2" key="1">
    <citation type="submission" date="2017-12" db="EMBL/GenBank/DDBJ databases">
        <title>Hemimetabolous genomes reveal molecular basis of termite eusociality.</title>
        <authorList>
            <person name="Harrison M.C."/>
            <person name="Jongepier E."/>
            <person name="Robertson H.M."/>
            <person name="Arning N."/>
            <person name="Bitard-Feildel T."/>
            <person name="Chao H."/>
            <person name="Childers C.P."/>
            <person name="Dinh H."/>
            <person name="Doddapaneni H."/>
            <person name="Dugan S."/>
            <person name="Gowin J."/>
            <person name="Greiner C."/>
            <person name="Han Y."/>
            <person name="Hu H."/>
            <person name="Hughes D.S.T."/>
            <person name="Huylmans A.-K."/>
            <person name="Kemena C."/>
            <person name="Kremer L.P.M."/>
            <person name="Lee S.L."/>
            <person name="Lopez-Ezquerra A."/>
            <person name="Mallet L."/>
            <person name="Monroy-Kuhn J.M."/>
            <person name="Moser A."/>
            <person name="Murali S.C."/>
            <person name="Muzny D.M."/>
            <person name="Otani S."/>
            <person name="Piulachs M.-D."/>
            <person name="Poelchau M."/>
            <person name="Qu J."/>
            <person name="Schaub F."/>
            <person name="Wada-Katsumata A."/>
            <person name="Worley K.C."/>
            <person name="Xie Q."/>
            <person name="Ylla G."/>
            <person name="Poulsen M."/>
            <person name="Gibbs R.A."/>
            <person name="Schal C."/>
            <person name="Richards S."/>
            <person name="Belles X."/>
            <person name="Korb J."/>
            <person name="Bornberg-Bauer E."/>
        </authorList>
    </citation>
    <scope>NUCLEOTIDE SEQUENCE [LARGE SCALE GENOMIC DNA]</scope>
    <source>
        <tissue evidence="1">Whole body</tissue>
    </source>
</reference>
<accession>A0A2J7QST6</accession>
<dbReference type="STRING" id="105785.A0A2J7QST6"/>
<name>A0A2J7QST6_9NEOP</name>
<gene>
    <name evidence="1" type="ORF">B7P43_G17186</name>
</gene>
<feature type="non-terminal residue" evidence="1">
    <location>
        <position position="262"/>
    </location>
</feature>
<organism evidence="1 2">
    <name type="scientific">Cryptotermes secundus</name>
    <dbReference type="NCBI Taxonomy" id="105785"/>
    <lineage>
        <taxon>Eukaryota</taxon>
        <taxon>Metazoa</taxon>
        <taxon>Ecdysozoa</taxon>
        <taxon>Arthropoda</taxon>
        <taxon>Hexapoda</taxon>
        <taxon>Insecta</taxon>
        <taxon>Pterygota</taxon>
        <taxon>Neoptera</taxon>
        <taxon>Polyneoptera</taxon>
        <taxon>Dictyoptera</taxon>
        <taxon>Blattodea</taxon>
        <taxon>Blattoidea</taxon>
        <taxon>Termitoidae</taxon>
        <taxon>Kalotermitidae</taxon>
        <taxon>Cryptotermitinae</taxon>
        <taxon>Cryptotermes</taxon>
    </lineage>
</organism>
<dbReference type="InParanoid" id="A0A2J7QST6"/>
<protein>
    <submittedName>
        <fullName evidence="1">Uncharacterized protein</fullName>
    </submittedName>
</protein>
<dbReference type="OrthoDB" id="10251809at2759"/>
<sequence>MQLSKLQKAVQLDERNLTVEELFSLPKTALKPPASLRDRKDFHKKTRSQLLKEKEDQAHQKSYTAMRKEREDFRKRLIALIFKRDEEKTSTFQIPTPKEKESLRYYYYIHHGIDTVHVAPLEQTWLNNICAQIPQKIQTYHKLKEQLIEEVKEEFVLSMKKAVVDFVLQDPSESDNRIKQYDSTYRQELKGLSKIWRPNFEKNLSKIQTNLHRVNPCLAQVLDLWYKSFSEMRLVKVKEIIKAGVALELAEFQALVSRHIDA</sequence>
<dbReference type="Proteomes" id="UP000235965">
    <property type="component" value="Unassembled WGS sequence"/>
</dbReference>